<dbReference type="AlphaFoldDB" id="M3JY75"/>
<gene>
    <name evidence="4" type="ORF">G210_1593</name>
</gene>
<comment type="caution">
    <text evidence="4">The sequence shown here is derived from an EMBL/GenBank/DDBJ whole genome shotgun (WGS) entry which is preliminary data.</text>
</comment>
<dbReference type="EMBL" id="AOGT01001328">
    <property type="protein sequence ID" value="EMG47930.1"/>
    <property type="molecule type" value="Genomic_DNA"/>
</dbReference>
<protein>
    <submittedName>
        <fullName evidence="4">Nucleotide release factor, putative</fullName>
    </submittedName>
</protein>
<dbReference type="InterPro" id="IPR011057">
    <property type="entry name" value="Mss4-like_sf"/>
</dbReference>
<evidence type="ECO:0000313" key="5">
    <source>
        <dbReference type="Proteomes" id="UP000011777"/>
    </source>
</evidence>
<dbReference type="Gene3D" id="2.170.150.10">
    <property type="entry name" value="Metal Binding Protein, Guanine Nucleotide Exchange Factor, Chain A"/>
    <property type="match status" value="1"/>
</dbReference>
<keyword evidence="2" id="KW-0344">Guanine-nucleotide releasing factor</keyword>
<organism evidence="4 5">
    <name type="scientific">Candida maltosa (strain Xu316)</name>
    <name type="common">Yeast</name>
    <dbReference type="NCBI Taxonomy" id="1245528"/>
    <lineage>
        <taxon>Eukaryota</taxon>
        <taxon>Fungi</taxon>
        <taxon>Dikarya</taxon>
        <taxon>Ascomycota</taxon>
        <taxon>Saccharomycotina</taxon>
        <taxon>Pichiomycetes</taxon>
        <taxon>Debaryomycetaceae</taxon>
        <taxon>Candida/Lodderomyces clade</taxon>
        <taxon>Candida</taxon>
    </lineage>
</organism>
<sequence length="142" mass="16093">MASDTINNISPEQLKQSILRCPFKECNTRIIPYSESFQTVDIPNPPFDVIKPNTTVPITNKFYKINDVWDFDNIGVSRPDHEGEVTVVDDGDDEIHIERYLICSECDKGPLGFAGIPQSSGDKTDHKNLKYFLSTDSVVYDY</sequence>
<dbReference type="STRING" id="1245528.M3JY75"/>
<evidence type="ECO:0000256" key="3">
    <source>
        <dbReference type="ARBA" id="ARBA00022927"/>
    </source>
</evidence>
<dbReference type="PANTHER" id="PTHR13276">
    <property type="entry name" value="GUANINE NUCLEOTIDE EXCHANGE FACTOR MSS4"/>
    <property type="match status" value="1"/>
</dbReference>
<evidence type="ECO:0000313" key="4">
    <source>
        <dbReference type="EMBL" id="EMG47930.1"/>
    </source>
</evidence>
<dbReference type="InterPro" id="IPR011323">
    <property type="entry name" value="Mss4/transl-control_tumour"/>
</dbReference>
<dbReference type="Proteomes" id="UP000011777">
    <property type="component" value="Unassembled WGS sequence"/>
</dbReference>
<name>M3JY75_CANMX</name>
<dbReference type="GO" id="GO:0006892">
    <property type="term" value="P:post-Golgi vesicle-mediated transport"/>
    <property type="evidence" value="ECO:0007669"/>
    <property type="project" value="TreeGrafter"/>
</dbReference>
<dbReference type="HOGENOM" id="CLU_124782_1_0_1"/>
<dbReference type="GO" id="GO:0015031">
    <property type="term" value="P:protein transport"/>
    <property type="evidence" value="ECO:0007669"/>
    <property type="project" value="UniProtKB-KW"/>
</dbReference>
<dbReference type="GO" id="GO:0016020">
    <property type="term" value="C:membrane"/>
    <property type="evidence" value="ECO:0007669"/>
    <property type="project" value="TreeGrafter"/>
</dbReference>
<keyword evidence="1" id="KW-0813">Transport</keyword>
<dbReference type="GO" id="GO:0007264">
    <property type="term" value="P:small GTPase-mediated signal transduction"/>
    <property type="evidence" value="ECO:0007669"/>
    <property type="project" value="InterPro"/>
</dbReference>
<dbReference type="OMA" id="GPIGMVC"/>
<dbReference type="GO" id="GO:0005829">
    <property type="term" value="C:cytosol"/>
    <property type="evidence" value="ECO:0007669"/>
    <property type="project" value="TreeGrafter"/>
</dbReference>
<reference evidence="4 5" key="1">
    <citation type="submission" date="2013-02" db="EMBL/GenBank/DDBJ databases">
        <title>Genome sequence of Candida maltosa Xu316, a potential industrial strain for xylitol and ethanol production.</title>
        <authorList>
            <person name="Yu J."/>
            <person name="Wang Q."/>
            <person name="Geng X."/>
            <person name="Bao W."/>
            <person name="He P."/>
            <person name="Cai J."/>
        </authorList>
    </citation>
    <scope>NUCLEOTIDE SEQUENCE [LARGE SCALE GENOMIC DNA]</scope>
    <source>
        <strain evidence="5">Xu316</strain>
    </source>
</reference>
<dbReference type="PANTHER" id="PTHR13276:SF0">
    <property type="entry name" value="GUANINE NUCLEOTIDE EXCHANGE FACTOR MSS4"/>
    <property type="match status" value="1"/>
</dbReference>
<dbReference type="Pfam" id="PF04421">
    <property type="entry name" value="Mss4"/>
    <property type="match status" value="1"/>
</dbReference>
<dbReference type="eggNOG" id="ENOG502SGHA">
    <property type="taxonomic scope" value="Eukaryota"/>
</dbReference>
<dbReference type="SUPFAM" id="SSF51316">
    <property type="entry name" value="Mss4-like"/>
    <property type="match status" value="1"/>
</dbReference>
<proteinExistence type="predicted"/>
<dbReference type="OrthoDB" id="30840at2759"/>
<dbReference type="InterPro" id="IPR007515">
    <property type="entry name" value="Mss4"/>
</dbReference>
<evidence type="ECO:0000256" key="2">
    <source>
        <dbReference type="ARBA" id="ARBA00022658"/>
    </source>
</evidence>
<dbReference type="GO" id="GO:0005085">
    <property type="term" value="F:guanyl-nucleotide exchange factor activity"/>
    <property type="evidence" value="ECO:0007669"/>
    <property type="project" value="UniProtKB-KW"/>
</dbReference>
<dbReference type="PROSITE" id="PS51796">
    <property type="entry name" value="MSS4"/>
    <property type="match status" value="1"/>
</dbReference>
<accession>M3JY75</accession>
<feature type="non-terminal residue" evidence="4">
    <location>
        <position position="1"/>
    </location>
</feature>
<evidence type="ECO:0000256" key="1">
    <source>
        <dbReference type="ARBA" id="ARBA00022448"/>
    </source>
</evidence>
<dbReference type="GO" id="GO:0008270">
    <property type="term" value="F:zinc ion binding"/>
    <property type="evidence" value="ECO:0007669"/>
    <property type="project" value="TreeGrafter"/>
</dbReference>
<keyword evidence="5" id="KW-1185">Reference proteome</keyword>
<keyword evidence="3" id="KW-0653">Protein transport</keyword>